<feature type="transmembrane region" description="Helical" evidence="1">
    <location>
        <begin position="129"/>
        <end position="150"/>
    </location>
</feature>
<proteinExistence type="predicted"/>
<gene>
    <name evidence="2" type="ORF">HMPREF3222_01087</name>
</gene>
<sequence>MNKTLLFKGMALLKIFIANLILILISNFIAIDLLGLLIKEFNNSLIFIIIINIILAIIFSFVNIVLYIINYKLIGLFFLDRNFYRDIKAIEFLNIIGTVCLIGSFISLIVFIIANSIYSKDIIMNSWDYIANIINGISSIIGLILFGVYISKKIKEKTLTTCIFISLIPYTVFNLIIYSVKFYLRG</sequence>
<evidence type="ECO:0000313" key="3">
    <source>
        <dbReference type="Proteomes" id="UP000070646"/>
    </source>
</evidence>
<dbReference type="EMBL" id="LRPU01000057">
    <property type="protein sequence ID" value="KXA12864.1"/>
    <property type="molecule type" value="Genomic_DNA"/>
</dbReference>
<dbReference type="Proteomes" id="UP000070646">
    <property type="component" value="Unassembled WGS sequence"/>
</dbReference>
<evidence type="ECO:0000256" key="1">
    <source>
        <dbReference type="SAM" id="Phobius"/>
    </source>
</evidence>
<dbReference type="PATRIC" id="fig|1502.174.peg.1103"/>
<keyword evidence="1" id="KW-1133">Transmembrane helix</keyword>
<comment type="caution">
    <text evidence="2">The sequence shown here is derived from an EMBL/GenBank/DDBJ whole genome shotgun (WGS) entry which is preliminary data.</text>
</comment>
<dbReference type="AlphaFoldDB" id="A0A133N993"/>
<feature type="transmembrane region" description="Helical" evidence="1">
    <location>
        <begin position="92"/>
        <end position="117"/>
    </location>
</feature>
<dbReference type="RefSeq" id="WP_060795069.1">
    <property type="nucleotide sequence ID" value="NZ_KQ956202.1"/>
</dbReference>
<evidence type="ECO:0000313" key="2">
    <source>
        <dbReference type="EMBL" id="KXA12864.1"/>
    </source>
</evidence>
<keyword evidence="1" id="KW-0812">Transmembrane</keyword>
<feature type="transmembrane region" description="Helical" evidence="1">
    <location>
        <begin position="162"/>
        <end position="184"/>
    </location>
</feature>
<accession>A0A133N993</accession>
<reference evidence="2 3" key="1">
    <citation type="submission" date="2016-01" db="EMBL/GenBank/DDBJ databases">
        <authorList>
            <person name="Oliw E.H."/>
        </authorList>
    </citation>
    <scope>NUCLEOTIDE SEQUENCE [LARGE SCALE GENOMIC DNA]</scope>
    <source>
        <strain evidence="2 3">MJR7757A</strain>
    </source>
</reference>
<feature type="transmembrane region" description="Helical" evidence="1">
    <location>
        <begin position="12"/>
        <end position="38"/>
    </location>
</feature>
<protein>
    <submittedName>
        <fullName evidence="2">Uncharacterized protein</fullName>
    </submittedName>
</protein>
<keyword evidence="1" id="KW-0472">Membrane</keyword>
<name>A0A133N993_CLOPF</name>
<feature type="transmembrane region" description="Helical" evidence="1">
    <location>
        <begin position="44"/>
        <end position="71"/>
    </location>
</feature>
<organism evidence="2 3">
    <name type="scientific">Clostridium perfringens</name>
    <dbReference type="NCBI Taxonomy" id="1502"/>
    <lineage>
        <taxon>Bacteria</taxon>
        <taxon>Bacillati</taxon>
        <taxon>Bacillota</taxon>
        <taxon>Clostridia</taxon>
        <taxon>Eubacteriales</taxon>
        <taxon>Clostridiaceae</taxon>
        <taxon>Clostridium</taxon>
    </lineage>
</organism>